<reference evidence="2 3" key="1">
    <citation type="submission" date="2016-02" db="EMBL/GenBank/DDBJ databases">
        <title>Band-tailed pigeon sequencing and assembly.</title>
        <authorList>
            <person name="Soares A.E."/>
            <person name="Novak B.J."/>
            <person name="Rice E.S."/>
            <person name="O'Connell B."/>
            <person name="Chang D."/>
            <person name="Weber S."/>
            <person name="Shapiro B."/>
        </authorList>
    </citation>
    <scope>NUCLEOTIDE SEQUENCE [LARGE SCALE GENOMIC DNA]</scope>
    <source>
        <strain evidence="2">BTP2013</strain>
        <tissue evidence="2">Blood</tissue>
    </source>
</reference>
<dbReference type="AlphaFoldDB" id="A0A1V4JU00"/>
<name>A0A1V4JU00_PATFA</name>
<feature type="region of interest" description="Disordered" evidence="1">
    <location>
        <begin position="1"/>
        <end position="44"/>
    </location>
</feature>
<feature type="compositionally biased region" description="Basic and acidic residues" evidence="1">
    <location>
        <begin position="35"/>
        <end position="44"/>
    </location>
</feature>
<comment type="caution">
    <text evidence="2">The sequence shown here is derived from an EMBL/GenBank/DDBJ whole genome shotgun (WGS) entry which is preliminary data.</text>
</comment>
<organism evidence="2 3">
    <name type="scientific">Patagioenas fasciata monilis</name>
    <dbReference type="NCBI Taxonomy" id="372326"/>
    <lineage>
        <taxon>Eukaryota</taxon>
        <taxon>Metazoa</taxon>
        <taxon>Chordata</taxon>
        <taxon>Craniata</taxon>
        <taxon>Vertebrata</taxon>
        <taxon>Euteleostomi</taxon>
        <taxon>Archelosauria</taxon>
        <taxon>Archosauria</taxon>
        <taxon>Dinosauria</taxon>
        <taxon>Saurischia</taxon>
        <taxon>Theropoda</taxon>
        <taxon>Coelurosauria</taxon>
        <taxon>Aves</taxon>
        <taxon>Neognathae</taxon>
        <taxon>Neoaves</taxon>
        <taxon>Columbimorphae</taxon>
        <taxon>Columbiformes</taxon>
        <taxon>Columbidae</taxon>
        <taxon>Patagioenas</taxon>
    </lineage>
</organism>
<keyword evidence="3" id="KW-1185">Reference proteome</keyword>
<evidence type="ECO:0000256" key="1">
    <source>
        <dbReference type="SAM" id="MobiDB-lite"/>
    </source>
</evidence>
<dbReference type="EMBL" id="LSYS01006159">
    <property type="protein sequence ID" value="OPJ75682.1"/>
    <property type="molecule type" value="Genomic_DNA"/>
</dbReference>
<feature type="compositionally biased region" description="Polar residues" evidence="1">
    <location>
        <begin position="14"/>
        <end position="27"/>
    </location>
</feature>
<protein>
    <submittedName>
        <fullName evidence="2">Uncharacterized protein</fullName>
    </submittedName>
</protein>
<sequence>MGLSTRSPFLGSCGLQQGQPKSESSSCCVGGSKDSAGKGRLDQVVEDGPRAPGLLLCWKMIAQMCQVPERMKNKRKNSHRVPSLMPSTDRYEFRELCQDCILWKI</sequence>
<gene>
    <name evidence="2" type="ORF">AV530_011874</name>
</gene>
<accession>A0A1V4JU00</accession>
<dbReference type="Proteomes" id="UP000190648">
    <property type="component" value="Unassembled WGS sequence"/>
</dbReference>
<proteinExistence type="predicted"/>
<evidence type="ECO:0000313" key="2">
    <source>
        <dbReference type="EMBL" id="OPJ75682.1"/>
    </source>
</evidence>
<evidence type="ECO:0000313" key="3">
    <source>
        <dbReference type="Proteomes" id="UP000190648"/>
    </source>
</evidence>